<accession>A0A0B7AMT4</accession>
<name>A0A0B7AMT4_9EUPU</name>
<dbReference type="EMBL" id="HACG01035057">
    <property type="protein sequence ID" value="CEK81922.1"/>
    <property type="molecule type" value="Transcribed_RNA"/>
</dbReference>
<organism evidence="1">
    <name type="scientific">Arion vulgaris</name>
    <dbReference type="NCBI Taxonomy" id="1028688"/>
    <lineage>
        <taxon>Eukaryota</taxon>
        <taxon>Metazoa</taxon>
        <taxon>Spiralia</taxon>
        <taxon>Lophotrochozoa</taxon>
        <taxon>Mollusca</taxon>
        <taxon>Gastropoda</taxon>
        <taxon>Heterobranchia</taxon>
        <taxon>Euthyneura</taxon>
        <taxon>Panpulmonata</taxon>
        <taxon>Eupulmonata</taxon>
        <taxon>Stylommatophora</taxon>
        <taxon>Helicina</taxon>
        <taxon>Arionoidea</taxon>
        <taxon>Arionidae</taxon>
        <taxon>Arion</taxon>
    </lineage>
</organism>
<dbReference type="AlphaFoldDB" id="A0A0B7AMT4"/>
<feature type="non-terminal residue" evidence="1">
    <location>
        <position position="1"/>
    </location>
</feature>
<evidence type="ECO:0000313" key="1">
    <source>
        <dbReference type="EMBL" id="CEK81922.1"/>
    </source>
</evidence>
<gene>
    <name evidence="1" type="primary">ORF128682</name>
</gene>
<proteinExistence type="predicted"/>
<reference evidence="1" key="1">
    <citation type="submission" date="2014-12" db="EMBL/GenBank/DDBJ databases">
        <title>Insight into the proteome of Arion vulgaris.</title>
        <authorList>
            <person name="Aradska J."/>
            <person name="Bulat T."/>
            <person name="Smidak R."/>
            <person name="Sarate P."/>
            <person name="Gangsoo J."/>
            <person name="Sialana F."/>
            <person name="Bilban M."/>
            <person name="Lubec G."/>
        </authorList>
    </citation>
    <scope>NUCLEOTIDE SEQUENCE</scope>
    <source>
        <tissue evidence="1">Skin</tissue>
    </source>
</reference>
<protein>
    <submittedName>
        <fullName evidence="1">Uncharacterized protein</fullName>
    </submittedName>
</protein>
<sequence>YIWTYKYISTYGHTNNEKHINTHKLGYERSTHTYTHIYVDIRRWKNMEKMVTEGK</sequence>